<dbReference type="GO" id="GO:0016829">
    <property type="term" value="F:lyase activity"/>
    <property type="evidence" value="ECO:0007669"/>
    <property type="project" value="UniProtKB-KW"/>
</dbReference>
<dbReference type="HAMAP" id="MF_03040">
    <property type="entry name" value="USB1"/>
    <property type="match status" value="1"/>
</dbReference>
<dbReference type="Gene3D" id="3.90.1140.10">
    <property type="entry name" value="Cyclic phosphodiesterase"/>
    <property type="match status" value="1"/>
</dbReference>
<dbReference type="AlphaFoldDB" id="A0AAV9NEJ5"/>
<feature type="compositionally biased region" description="Basic and acidic residues" evidence="6">
    <location>
        <begin position="299"/>
        <end position="314"/>
    </location>
</feature>
<comment type="caution">
    <text evidence="7">The sequence shown here is derived from an EMBL/GenBank/DDBJ whole genome shotgun (WGS) entry which is preliminary data.</text>
</comment>
<feature type="active site" description="Proton donor/acceptor" evidence="5">
    <location>
        <position position="137"/>
    </location>
</feature>
<proteinExistence type="inferred from homology"/>
<dbReference type="EC" id="3.1.4.-" evidence="5"/>
<evidence type="ECO:0000313" key="7">
    <source>
        <dbReference type="EMBL" id="KAK5055964.1"/>
    </source>
</evidence>
<gene>
    <name evidence="5" type="primary">USB1</name>
    <name evidence="7" type="ORF">LTR84_012514</name>
</gene>
<evidence type="ECO:0000256" key="5">
    <source>
        <dbReference type="HAMAP-Rule" id="MF_03040"/>
    </source>
</evidence>
<dbReference type="PANTHER" id="PTHR13522:SF3">
    <property type="entry name" value="U6 SNRNA PHOSPHODIESTERASE 1"/>
    <property type="match status" value="1"/>
</dbReference>
<evidence type="ECO:0000256" key="4">
    <source>
        <dbReference type="ARBA" id="ARBA00023242"/>
    </source>
</evidence>
<evidence type="ECO:0000256" key="6">
    <source>
        <dbReference type="SAM" id="MobiDB-lite"/>
    </source>
</evidence>
<evidence type="ECO:0000256" key="3">
    <source>
        <dbReference type="ARBA" id="ARBA00023239"/>
    </source>
</evidence>
<comment type="function">
    <text evidence="5">Phosphodiesterase responsible for the U6 snRNA 3' end processing. Acts as an exoribonuclease (RNase) responsible for trimming the poly(U) tract of the last nucleotides in the pre-U6 snRNA molecule, leading to the formation of mature U6 snRNA.</text>
</comment>
<evidence type="ECO:0000313" key="8">
    <source>
        <dbReference type="Proteomes" id="UP001358417"/>
    </source>
</evidence>
<dbReference type="PANTHER" id="PTHR13522">
    <property type="entry name" value="U6 SNRNA PHOSPHODIESTERASE 1"/>
    <property type="match status" value="1"/>
</dbReference>
<comment type="subcellular location">
    <subcellularLocation>
        <location evidence="5">Nucleus</location>
    </subcellularLocation>
</comment>
<comment type="similarity">
    <text evidence="5">Belongs to the 2H phosphoesterase superfamily. USB1 family.</text>
</comment>
<accession>A0AAV9NEJ5</accession>
<feature type="region of interest" description="Disordered" evidence="6">
    <location>
        <begin position="1"/>
        <end position="46"/>
    </location>
</feature>
<evidence type="ECO:0000256" key="1">
    <source>
        <dbReference type="ARBA" id="ARBA00022722"/>
    </source>
</evidence>
<feature type="active site" description="Proton donor/acceptor" evidence="5">
    <location>
        <position position="248"/>
    </location>
</feature>
<reference evidence="7 8" key="1">
    <citation type="submission" date="2023-08" db="EMBL/GenBank/DDBJ databases">
        <title>Black Yeasts Isolated from many extreme environments.</title>
        <authorList>
            <person name="Coleine C."/>
            <person name="Stajich J.E."/>
            <person name="Selbmann L."/>
        </authorList>
    </citation>
    <scope>NUCLEOTIDE SEQUENCE [LARGE SCALE GENOMIC DNA]</scope>
    <source>
        <strain evidence="7 8">CCFEE 5792</strain>
    </source>
</reference>
<keyword evidence="3" id="KW-0456">Lyase</keyword>
<evidence type="ECO:0000256" key="2">
    <source>
        <dbReference type="ARBA" id="ARBA00022801"/>
    </source>
</evidence>
<dbReference type="GO" id="GO:0034477">
    <property type="term" value="P:U6 snRNA 3'-end processing"/>
    <property type="evidence" value="ECO:0007669"/>
    <property type="project" value="UniProtKB-UniRule"/>
</dbReference>
<protein>
    <recommendedName>
        <fullName evidence="5">U6 snRNA phosphodiesterase</fullName>
        <ecNumber evidence="5">3.1.4.-</ecNumber>
    </recommendedName>
</protein>
<keyword evidence="4 5" id="KW-0539">Nucleus</keyword>
<dbReference type="GO" id="GO:1990838">
    <property type="term" value="F:poly(U)-specific exoribonuclease activity, producing 3' uridine cyclic phosphate ends"/>
    <property type="evidence" value="ECO:0007669"/>
    <property type="project" value="UniProtKB-UniRule"/>
</dbReference>
<keyword evidence="1 5" id="KW-0540">Nuclease</keyword>
<name>A0AAV9NEJ5_9EURO</name>
<keyword evidence="8" id="KW-1185">Reference proteome</keyword>
<organism evidence="7 8">
    <name type="scientific">Exophiala bonariae</name>
    <dbReference type="NCBI Taxonomy" id="1690606"/>
    <lineage>
        <taxon>Eukaryota</taxon>
        <taxon>Fungi</taxon>
        <taxon>Dikarya</taxon>
        <taxon>Ascomycota</taxon>
        <taxon>Pezizomycotina</taxon>
        <taxon>Eurotiomycetes</taxon>
        <taxon>Chaetothyriomycetidae</taxon>
        <taxon>Chaetothyriales</taxon>
        <taxon>Herpotrichiellaceae</taxon>
        <taxon>Exophiala</taxon>
    </lineage>
</organism>
<dbReference type="EMBL" id="JAVRRD010000008">
    <property type="protein sequence ID" value="KAK5055964.1"/>
    <property type="molecule type" value="Genomic_DNA"/>
</dbReference>
<dbReference type="InterPro" id="IPR027521">
    <property type="entry name" value="Usb1"/>
</dbReference>
<dbReference type="Pfam" id="PF09749">
    <property type="entry name" value="HVSL"/>
    <property type="match status" value="1"/>
</dbReference>
<sequence length="320" mass="35708">MLVTYSDSSSESDHDNMSSINPAPKRRAEVELPDRNSQKPPPLPSTFHSLYTAAARTSTTDDPTLHAGRIRQVPHVVGNWPTHIYLEWYPSPIDVALLEDIIKQVSVNINPEGTAHPKKVLIHDFLRSDLGALLPLHISLSAPLVLRTEQKKLFEESLIARLKQLRVSTFTVNVVGLDWVSNHDATRFFLVLRLSMPAGDELNVLLNACNTSAREFRLTQLYVVPAEADVSADQGELLRISDHSSAFHISVAWTLQKPTEEAARQLSSVIVHQCRGLEMRFDTLKLKMGNTVLDISLEKSDEDRRSPTAGKDPDWAGLKT</sequence>
<keyword evidence="2 5" id="KW-0378">Hydrolase</keyword>
<dbReference type="GO" id="GO:0005634">
    <property type="term" value="C:nucleus"/>
    <property type="evidence" value="ECO:0007669"/>
    <property type="project" value="UniProtKB-SubCell"/>
</dbReference>
<feature type="compositionally biased region" description="Basic and acidic residues" evidence="6">
    <location>
        <begin position="26"/>
        <end position="37"/>
    </location>
</feature>
<feature type="region of interest" description="Disordered" evidence="6">
    <location>
        <begin position="299"/>
        <end position="320"/>
    </location>
</feature>
<dbReference type="Proteomes" id="UP001358417">
    <property type="component" value="Unassembled WGS sequence"/>
</dbReference>